<dbReference type="RefSeq" id="WP_074701623.1">
    <property type="nucleotide sequence ID" value="NZ_CP018863.1"/>
</dbReference>
<keyword evidence="4" id="KW-0963">Cytoplasm</keyword>
<dbReference type="Gene3D" id="1.10.60.10">
    <property type="entry name" value="Iron dependent repressor, metal binding and dimerisation domain"/>
    <property type="match status" value="1"/>
</dbReference>
<dbReference type="InterPro" id="IPR036421">
    <property type="entry name" value="Fe_dep_repressor_sf"/>
</dbReference>
<dbReference type="FunFam" id="1.10.60.10:FF:000004">
    <property type="entry name" value="DtxR family transcriptional regulator"/>
    <property type="match status" value="1"/>
</dbReference>
<dbReference type="PANTHER" id="PTHR33238">
    <property type="entry name" value="IRON (METAL) DEPENDENT REPRESSOR, DTXR FAMILY"/>
    <property type="match status" value="1"/>
</dbReference>
<dbReference type="SMART" id="SM00899">
    <property type="entry name" value="FeoA"/>
    <property type="match status" value="1"/>
</dbReference>
<dbReference type="InterPro" id="IPR022689">
    <property type="entry name" value="Iron_dep_repressor"/>
</dbReference>
<keyword evidence="10" id="KW-0464">Manganese</keyword>
<sequence length="243" mass="26579">MPPNKHSPALSSGSASVQDYVKVIYSFTEWQDEPISSSQLANRLGVANSSVSEMVRKLVELGLAIHEPYSAVELSDEGRRLALAMVRRHRLLETFLVQELDYAWDEVHDEAELLEHTVSDTFIERLSAKLGYPDRDPHGDPIPDAHGAVNIPQAHQLASLDAGHTGRITRISDANPELLRFLSAEDIGLDDHVEVIGHKPFGGPLVVRVGTAGRNRELDLGIEAASALWVFSDKPHAGCALTT</sequence>
<dbReference type="Pfam" id="PF04023">
    <property type="entry name" value="FeoA"/>
    <property type="match status" value="1"/>
</dbReference>
<comment type="similarity">
    <text evidence="2">Belongs to the DtxR/MntR family.</text>
</comment>
<evidence type="ECO:0000259" key="12">
    <source>
        <dbReference type="PROSITE" id="PS50944"/>
    </source>
</evidence>
<dbReference type="InterPro" id="IPR036390">
    <property type="entry name" value="WH_DNA-bd_sf"/>
</dbReference>
<evidence type="ECO:0000256" key="3">
    <source>
        <dbReference type="ARBA" id="ARBA00011738"/>
    </source>
</evidence>
<proteinExistence type="inferred from homology"/>
<comment type="subcellular location">
    <subcellularLocation>
        <location evidence="1">Cytoplasm</location>
    </subcellularLocation>
</comment>
<organism evidence="13 14">
    <name type="scientific">Crystallibacter crystallopoietes</name>
    <dbReference type="NCBI Taxonomy" id="37928"/>
    <lineage>
        <taxon>Bacteria</taxon>
        <taxon>Bacillati</taxon>
        <taxon>Actinomycetota</taxon>
        <taxon>Actinomycetes</taxon>
        <taxon>Micrococcales</taxon>
        <taxon>Micrococcaceae</taxon>
        <taxon>Crystallibacter</taxon>
    </lineage>
</organism>
<evidence type="ECO:0000256" key="4">
    <source>
        <dbReference type="ARBA" id="ARBA00022490"/>
    </source>
</evidence>
<dbReference type="Pfam" id="PF01325">
    <property type="entry name" value="Fe_dep_repress"/>
    <property type="match status" value="1"/>
</dbReference>
<dbReference type="InterPro" id="IPR036388">
    <property type="entry name" value="WH-like_DNA-bd_sf"/>
</dbReference>
<keyword evidence="7" id="KW-0238">DNA-binding</keyword>
<evidence type="ECO:0000256" key="8">
    <source>
        <dbReference type="ARBA" id="ARBA00023159"/>
    </source>
</evidence>
<keyword evidence="8" id="KW-0010">Activator</keyword>
<evidence type="ECO:0000256" key="7">
    <source>
        <dbReference type="ARBA" id="ARBA00023125"/>
    </source>
</evidence>
<accession>A0A1H1FJQ7</accession>
<dbReference type="PANTHER" id="PTHR33238:SF11">
    <property type="entry name" value="TRANSCRIPTIONAL REGULATOR MNTR"/>
    <property type="match status" value="1"/>
</dbReference>
<keyword evidence="9" id="KW-0804">Transcription</keyword>
<evidence type="ECO:0000256" key="2">
    <source>
        <dbReference type="ARBA" id="ARBA00007871"/>
    </source>
</evidence>
<dbReference type="InterPro" id="IPR001367">
    <property type="entry name" value="Fe_dep_repressor"/>
</dbReference>
<evidence type="ECO:0000313" key="13">
    <source>
        <dbReference type="EMBL" id="SDR01127.1"/>
    </source>
</evidence>
<dbReference type="Gene3D" id="2.30.30.90">
    <property type="match status" value="1"/>
</dbReference>
<evidence type="ECO:0000313" key="14">
    <source>
        <dbReference type="Proteomes" id="UP000181917"/>
    </source>
</evidence>
<reference evidence="13 14" key="1">
    <citation type="submission" date="2016-10" db="EMBL/GenBank/DDBJ databases">
        <authorList>
            <person name="de Groot N.N."/>
        </authorList>
    </citation>
    <scope>NUCLEOTIDE SEQUENCE [LARGE SCALE GENOMIC DNA]</scope>
    <source>
        <strain evidence="13 14">DSM 20117</strain>
    </source>
</reference>
<dbReference type="Proteomes" id="UP000181917">
    <property type="component" value="Unassembled WGS sequence"/>
</dbReference>
<dbReference type="SMART" id="SM00529">
    <property type="entry name" value="HTH_DTXR"/>
    <property type="match status" value="1"/>
</dbReference>
<dbReference type="SUPFAM" id="SSF47979">
    <property type="entry name" value="Iron-dependent repressor protein, dimerization domain"/>
    <property type="match status" value="1"/>
</dbReference>
<dbReference type="GO" id="GO:0045892">
    <property type="term" value="P:negative regulation of DNA-templated transcription"/>
    <property type="evidence" value="ECO:0007669"/>
    <property type="project" value="TreeGrafter"/>
</dbReference>
<dbReference type="Pfam" id="PF02742">
    <property type="entry name" value="Fe_dep_repr_C"/>
    <property type="match status" value="1"/>
</dbReference>
<evidence type="ECO:0000256" key="1">
    <source>
        <dbReference type="ARBA" id="ARBA00004496"/>
    </source>
</evidence>
<dbReference type="GO" id="GO:0005737">
    <property type="term" value="C:cytoplasm"/>
    <property type="evidence" value="ECO:0007669"/>
    <property type="project" value="UniProtKB-SubCell"/>
</dbReference>
<protein>
    <recommendedName>
        <fullName evidence="11">Manganese transport regulator</fullName>
    </recommendedName>
</protein>
<dbReference type="KEGG" id="acry:AC20117_00045"/>
<keyword evidence="5" id="KW-0678">Repressor</keyword>
<dbReference type="GO" id="GO:0003700">
    <property type="term" value="F:DNA-binding transcription factor activity"/>
    <property type="evidence" value="ECO:0007669"/>
    <property type="project" value="InterPro"/>
</dbReference>
<dbReference type="GO" id="GO:0046914">
    <property type="term" value="F:transition metal ion binding"/>
    <property type="evidence" value="ECO:0007669"/>
    <property type="project" value="InterPro"/>
</dbReference>
<dbReference type="InterPro" id="IPR022687">
    <property type="entry name" value="HTH_DTXR"/>
</dbReference>
<dbReference type="PROSITE" id="PS50944">
    <property type="entry name" value="HTH_DTXR"/>
    <property type="match status" value="1"/>
</dbReference>
<gene>
    <name evidence="13" type="ORF">SAMN04489742_3487</name>
</gene>
<evidence type="ECO:0000256" key="6">
    <source>
        <dbReference type="ARBA" id="ARBA00023015"/>
    </source>
</evidence>
<evidence type="ECO:0000256" key="11">
    <source>
        <dbReference type="ARBA" id="ARBA00032593"/>
    </source>
</evidence>
<dbReference type="STRING" id="37928.SAMN04489742_3487"/>
<dbReference type="InterPro" id="IPR038157">
    <property type="entry name" value="FeoA_core_dom"/>
</dbReference>
<dbReference type="GO" id="GO:0046983">
    <property type="term" value="F:protein dimerization activity"/>
    <property type="evidence" value="ECO:0007669"/>
    <property type="project" value="InterPro"/>
</dbReference>
<dbReference type="InterPro" id="IPR007167">
    <property type="entry name" value="Fe-transptr_FeoA-like"/>
</dbReference>
<evidence type="ECO:0000256" key="10">
    <source>
        <dbReference type="ARBA" id="ARBA00023211"/>
    </source>
</evidence>
<name>A0A1H1FJQ7_9MICC</name>
<evidence type="ECO:0000256" key="5">
    <source>
        <dbReference type="ARBA" id="ARBA00022491"/>
    </source>
</evidence>
<dbReference type="EMBL" id="FNKH01000002">
    <property type="protein sequence ID" value="SDR01127.1"/>
    <property type="molecule type" value="Genomic_DNA"/>
</dbReference>
<comment type="subunit">
    <text evidence="3">Homodimer.</text>
</comment>
<dbReference type="SUPFAM" id="SSF46785">
    <property type="entry name" value="Winged helix' DNA-binding domain"/>
    <property type="match status" value="1"/>
</dbReference>
<dbReference type="InterPro" id="IPR050536">
    <property type="entry name" value="DtxR_MntR_Metal-Reg"/>
</dbReference>
<feature type="domain" description="HTH dtxR-type" evidence="12">
    <location>
        <begin position="1"/>
        <end position="75"/>
    </location>
</feature>
<dbReference type="GO" id="GO:0003677">
    <property type="term" value="F:DNA binding"/>
    <property type="evidence" value="ECO:0007669"/>
    <property type="project" value="UniProtKB-KW"/>
</dbReference>
<evidence type="ECO:0000256" key="9">
    <source>
        <dbReference type="ARBA" id="ARBA00023163"/>
    </source>
</evidence>
<dbReference type="Gene3D" id="1.10.10.10">
    <property type="entry name" value="Winged helix-like DNA-binding domain superfamily/Winged helix DNA-binding domain"/>
    <property type="match status" value="1"/>
</dbReference>
<keyword evidence="6" id="KW-0805">Transcription regulation</keyword>
<dbReference type="AlphaFoldDB" id="A0A1H1FJQ7"/>
<dbReference type="OrthoDB" id="9791355at2"/>
<dbReference type="KEGG" id="acry:AC20117_21920"/>
<keyword evidence="14" id="KW-1185">Reference proteome</keyword>